<dbReference type="Proteomes" id="UP000008561">
    <property type="component" value="Chromosome"/>
</dbReference>
<dbReference type="RefSeq" id="WP_012175811.1">
    <property type="nucleotide sequence ID" value="NC_009943.1"/>
</dbReference>
<accession>A8ZVL2</accession>
<organism evidence="1 2">
    <name type="scientific">Desulfosudis oleivorans (strain DSM 6200 / JCM 39069 / Hxd3)</name>
    <name type="common">Desulfococcus oleovorans</name>
    <dbReference type="NCBI Taxonomy" id="96561"/>
    <lineage>
        <taxon>Bacteria</taxon>
        <taxon>Pseudomonadati</taxon>
        <taxon>Thermodesulfobacteriota</taxon>
        <taxon>Desulfobacteria</taxon>
        <taxon>Desulfobacterales</taxon>
        <taxon>Desulfosudaceae</taxon>
        <taxon>Desulfosudis</taxon>
    </lineage>
</organism>
<dbReference type="eggNOG" id="ENOG502ZC7H">
    <property type="taxonomic scope" value="Bacteria"/>
</dbReference>
<dbReference type="AlphaFoldDB" id="A8ZVL2"/>
<dbReference type="OrthoDB" id="5418153at2"/>
<reference evidence="1 2" key="1">
    <citation type="submission" date="2007-10" db="EMBL/GenBank/DDBJ databases">
        <title>Complete sequence of Desulfococcus oleovorans Hxd3.</title>
        <authorList>
            <consortium name="US DOE Joint Genome Institute"/>
            <person name="Copeland A."/>
            <person name="Lucas S."/>
            <person name="Lapidus A."/>
            <person name="Barry K."/>
            <person name="Glavina del Rio T."/>
            <person name="Dalin E."/>
            <person name="Tice H."/>
            <person name="Pitluck S."/>
            <person name="Kiss H."/>
            <person name="Brettin T."/>
            <person name="Bruce D."/>
            <person name="Detter J.C."/>
            <person name="Han C."/>
            <person name="Schmutz J."/>
            <person name="Larimer F."/>
            <person name="Land M."/>
            <person name="Hauser L."/>
            <person name="Kyrpides N."/>
            <person name="Kim E."/>
            <person name="Wawrik B."/>
            <person name="Richardson P."/>
        </authorList>
    </citation>
    <scope>NUCLEOTIDE SEQUENCE [LARGE SCALE GENOMIC DNA]</scope>
    <source>
        <strain evidence="2">DSM 6200 / JCM 39069 / Hxd3</strain>
    </source>
</reference>
<sequence length="323" mass="35249">MGILGKLKKLGHGETGVRDFSVQTLRFKKFLENARALLELAADGREKVAGEYIFDRHYVVSLIDSVVDRLGMMVYDAGVLVPEKGASLYAAHDRLKQAARHLITGPVESVGDAEDPEYKLLADALQWFDDPAVPEKTVMALMKKAFLDVMQGRLGAGAVKRTSLFDSGNLRAADMDIYLVDLWRDPLSLPVQKRSVAGFNSIPLRHLLMDVHRDKAADTGGAAPGKAAWVAAVDEYHLSLNRLGPGPCFRLEALASGYEPSDFIFVYTDRPGLLETLLPRGLHVEAAAQARIAWSLDMSASAIEKSLAAMGRGLFDEGLWAGE</sequence>
<dbReference type="KEGG" id="dol:Dole_2395"/>
<evidence type="ECO:0000313" key="1">
    <source>
        <dbReference type="EMBL" id="ABW68199.1"/>
    </source>
</evidence>
<name>A8ZVL2_DESOH</name>
<dbReference type="STRING" id="96561.Dole_2395"/>
<keyword evidence="2" id="KW-1185">Reference proteome</keyword>
<dbReference type="HOGENOM" id="CLU_859768_0_0_7"/>
<evidence type="ECO:0000313" key="2">
    <source>
        <dbReference type="Proteomes" id="UP000008561"/>
    </source>
</evidence>
<proteinExistence type="predicted"/>
<gene>
    <name evidence="1" type="ordered locus">Dole_2395</name>
</gene>
<dbReference type="EMBL" id="CP000859">
    <property type="protein sequence ID" value="ABW68199.1"/>
    <property type="molecule type" value="Genomic_DNA"/>
</dbReference>
<protein>
    <submittedName>
        <fullName evidence="1">Uncharacterized protein</fullName>
    </submittedName>
</protein>